<keyword evidence="1" id="KW-0812">Transmembrane</keyword>
<keyword evidence="1" id="KW-0472">Membrane</keyword>
<reference evidence="2" key="1">
    <citation type="journal article" date="2020" name="Stud. Mycol.">
        <title>101 Dothideomycetes genomes: a test case for predicting lifestyles and emergence of pathogens.</title>
        <authorList>
            <person name="Haridas S."/>
            <person name="Albert R."/>
            <person name="Binder M."/>
            <person name="Bloem J."/>
            <person name="Labutti K."/>
            <person name="Salamov A."/>
            <person name="Andreopoulos B."/>
            <person name="Baker S."/>
            <person name="Barry K."/>
            <person name="Bills G."/>
            <person name="Bluhm B."/>
            <person name="Cannon C."/>
            <person name="Castanera R."/>
            <person name="Culley D."/>
            <person name="Daum C."/>
            <person name="Ezra D."/>
            <person name="Gonzalez J."/>
            <person name="Henrissat B."/>
            <person name="Kuo A."/>
            <person name="Liang C."/>
            <person name="Lipzen A."/>
            <person name="Lutzoni F."/>
            <person name="Magnuson J."/>
            <person name="Mondo S."/>
            <person name="Nolan M."/>
            <person name="Ohm R."/>
            <person name="Pangilinan J."/>
            <person name="Park H.-J."/>
            <person name="Ramirez L."/>
            <person name="Alfaro M."/>
            <person name="Sun H."/>
            <person name="Tritt A."/>
            <person name="Yoshinaga Y."/>
            <person name="Zwiers L.-H."/>
            <person name="Turgeon B."/>
            <person name="Goodwin S."/>
            <person name="Spatafora J."/>
            <person name="Crous P."/>
            <person name="Grigoriev I."/>
        </authorList>
    </citation>
    <scope>NUCLEOTIDE SEQUENCE</scope>
    <source>
        <strain evidence="2">CBS 269.34</strain>
    </source>
</reference>
<evidence type="ECO:0000313" key="3">
    <source>
        <dbReference type="Proteomes" id="UP000799750"/>
    </source>
</evidence>
<feature type="transmembrane region" description="Helical" evidence="1">
    <location>
        <begin position="94"/>
        <end position="120"/>
    </location>
</feature>
<sequence length="147" mass="16316">MPTGLLARARHMLTGLLDRPAYTACPPTHLLCSVKRSSADESCFWLASLETYINLPALRQLRTSSNLQLKLPLRPTMHYSILTQPHRTTIESTVIAMAALDAASLILLGVLIAVTAPIILRQLYDAFALTEDKYFAKYGLPTMYIDP</sequence>
<dbReference type="AlphaFoldDB" id="A0A6A6REC4"/>
<dbReference type="EMBL" id="MU004181">
    <property type="protein sequence ID" value="KAF2502090.1"/>
    <property type="molecule type" value="Genomic_DNA"/>
</dbReference>
<accession>A0A6A6REC4</accession>
<gene>
    <name evidence="2" type="ORF">BU16DRAFT_554157</name>
</gene>
<protein>
    <submittedName>
        <fullName evidence="2">Uncharacterized protein</fullName>
    </submittedName>
</protein>
<dbReference type="Proteomes" id="UP000799750">
    <property type="component" value="Unassembled WGS sequence"/>
</dbReference>
<evidence type="ECO:0000313" key="2">
    <source>
        <dbReference type="EMBL" id="KAF2502090.1"/>
    </source>
</evidence>
<proteinExistence type="predicted"/>
<keyword evidence="3" id="KW-1185">Reference proteome</keyword>
<name>A0A6A6REC4_9PEZI</name>
<evidence type="ECO:0000256" key="1">
    <source>
        <dbReference type="SAM" id="Phobius"/>
    </source>
</evidence>
<keyword evidence="1" id="KW-1133">Transmembrane helix</keyword>
<organism evidence="2 3">
    <name type="scientific">Lophium mytilinum</name>
    <dbReference type="NCBI Taxonomy" id="390894"/>
    <lineage>
        <taxon>Eukaryota</taxon>
        <taxon>Fungi</taxon>
        <taxon>Dikarya</taxon>
        <taxon>Ascomycota</taxon>
        <taxon>Pezizomycotina</taxon>
        <taxon>Dothideomycetes</taxon>
        <taxon>Pleosporomycetidae</taxon>
        <taxon>Mytilinidiales</taxon>
        <taxon>Mytilinidiaceae</taxon>
        <taxon>Lophium</taxon>
    </lineage>
</organism>